<dbReference type="PANTHER" id="PTHR38111">
    <property type="entry name" value="ZN(2)-C6 FUNGAL-TYPE DOMAIN-CONTAINING PROTEIN-RELATED"/>
    <property type="match status" value="1"/>
</dbReference>
<evidence type="ECO:0000313" key="2">
    <source>
        <dbReference type="EMBL" id="KAK6950719.1"/>
    </source>
</evidence>
<protein>
    <submittedName>
        <fullName evidence="2">Uncharacterized protein</fullName>
    </submittedName>
</protein>
<accession>A0AAX6MDK3</accession>
<organism evidence="2 3">
    <name type="scientific">Daldinia eschscholtzii</name>
    <dbReference type="NCBI Taxonomy" id="292717"/>
    <lineage>
        <taxon>Eukaryota</taxon>
        <taxon>Fungi</taxon>
        <taxon>Dikarya</taxon>
        <taxon>Ascomycota</taxon>
        <taxon>Pezizomycotina</taxon>
        <taxon>Sordariomycetes</taxon>
        <taxon>Xylariomycetidae</taxon>
        <taxon>Xylariales</taxon>
        <taxon>Hypoxylaceae</taxon>
        <taxon>Daldinia</taxon>
    </lineage>
</organism>
<gene>
    <name evidence="2" type="ORF">Daesc_007244</name>
</gene>
<name>A0AAX6MDK3_9PEZI</name>
<feature type="compositionally biased region" description="Polar residues" evidence="1">
    <location>
        <begin position="317"/>
        <end position="334"/>
    </location>
</feature>
<sequence length="427" mass="47930">MSVLSGLKAQEVPKRSLPNPKAEATLHRLFSESSHSCHEFRLYAVELLEALYLPKQCASGEGSFSWVYHITDLNEPSKSLDTSLFAFCLAQLHVTGTGGSTLYQCLDQYNTALQHLYSDLADSEMRFREETLAAIVVLSTCELFTLEALTKRQAQILENDIWRQIVTESGLTVALDEVYRMVADIPAFLERAVALPSISDHIMFLKEAASVTQSILAMVDAVESWHDEFWKASPTPRSWSVPSQATNPTDVDPSNKIFPFCFEFESLGVAVPVVMCWSVCAQLYSTVIQIHNLVQARLGRHIDLQTLLDQADASPVNLGSPSSQNNLLPGPSSTRSIQDIQSEGARMARFVCQSMEYFHRIEMGTYGGHATTYPSWSARQYFRLHPGHEREWLWIQNMHMMEGPNTRWGLSLMTFADIAEPLGGWSR</sequence>
<keyword evidence="3" id="KW-1185">Reference proteome</keyword>
<dbReference type="AlphaFoldDB" id="A0AAX6MDK3"/>
<dbReference type="EMBL" id="JBANMG010000007">
    <property type="protein sequence ID" value="KAK6950719.1"/>
    <property type="molecule type" value="Genomic_DNA"/>
</dbReference>
<dbReference type="Proteomes" id="UP001369815">
    <property type="component" value="Unassembled WGS sequence"/>
</dbReference>
<feature type="region of interest" description="Disordered" evidence="1">
    <location>
        <begin position="315"/>
        <end position="334"/>
    </location>
</feature>
<comment type="caution">
    <text evidence="2">The sequence shown here is derived from an EMBL/GenBank/DDBJ whole genome shotgun (WGS) entry which is preliminary data.</text>
</comment>
<proteinExistence type="predicted"/>
<reference evidence="2 3" key="1">
    <citation type="journal article" date="2024" name="Front Chem Biol">
        <title>Unveiling the potential of Daldinia eschscholtzii MFLUCC 19-0629 through bioactivity and bioinformatics studies for enhanced sustainable agriculture production.</title>
        <authorList>
            <person name="Brooks S."/>
            <person name="Weaver J.A."/>
            <person name="Klomchit A."/>
            <person name="Alharthi S.A."/>
            <person name="Onlamun T."/>
            <person name="Nurani R."/>
            <person name="Vong T.K."/>
            <person name="Alberti F."/>
            <person name="Greco C."/>
        </authorList>
    </citation>
    <scope>NUCLEOTIDE SEQUENCE [LARGE SCALE GENOMIC DNA]</scope>
    <source>
        <strain evidence="2">MFLUCC 19-0629</strain>
    </source>
</reference>
<dbReference type="PANTHER" id="PTHR38111:SF11">
    <property type="entry name" value="TRANSCRIPTION FACTOR DOMAIN-CONTAINING PROTEIN-RELATED"/>
    <property type="match status" value="1"/>
</dbReference>
<evidence type="ECO:0000313" key="3">
    <source>
        <dbReference type="Proteomes" id="UP001369815"/>
    </source>
</evidence>
<evidence type="ECO:0000256" key="1">
    <source>
        <dbReference type="SAM" id="MobiDB-lite"/>
    </source>
</evidence>
<dbReference type="InterPro" id="IPR053178">
    <property type="entry name" value="Osmoadaptation_assoc"/>
</dbReference>